<dbReference type="SMART" id="SM00233">
    <property type="entry name" value="PH"/>
    <property type="match status" value="1"/>
</dbReference>
<dbReference type="GO" id="GO:0031106">
    <property type="term" value="P:septin ring organization"/>
    <property type="evidence" value="ECO:0007669"/>
    <property type="project" value="TreeGrafter"/>
</dbReference>
<evidence type="ECO:0000313" key="5">
    <source>
        <dbReference type="Proteomes" id="UP001153636"/>
    </source>
</evidence>
<reference evidence="4" key="1">
    <citation type="submission" date="2022-01" db="EMBL/GenBank/DDBJ databases">
        <authorList>
            <person name="King R."/>
        </authorList>
    </citation>
    <scope>NUCLEOTIDE SEQUENCE</scope>
</reference>
<feature type="compositionally biased region" description="Polar residues" evidence="2">
    <location>
        <begin position="384"/>
        <end position="400"/>
    </location>
</feature>
<feature type="region of interest" description="Disordered" evidence="2">
    <location>
        <begin position="508"/>
        <end position="544"/>
    </location>
</feature>
<evidence type="ECO:0000256" key="1">
    <source>
        <dbReference type="ARBA" id="ARBA00023054"/>
    </source>
</evidence>
<feature type="region of interest" description="Disordered" evidence="2">
    <location>
        <begin position="755"/>
        <end position="809"/>
    </location>
</feature>
<dbReference type="InterPro" id="IPR001849">
    <property type="entry name" value="PH_domain"/>
</dbReference>
<proteinExistence type="predicted"/>
<feature type="compositionally biased region" description="Polar residues" evidence="2">
    <location>
        <begin position="273"/>
        <end position="286"/>
    </location>
</feature>
<dbReference type="GO" id="GO:0005826">
    <property type="term" value="C:actomyosin contractile ring"/>
    <property type="evidence" value="ECO:0007669"/>
    <property type="project" value="TreeGrafter"/>
</dbReference>
<feature type="region of interest" description="Disordered" evidence="2">
    <location>
        <begin position="377"/>
        <end position="415"/>
    </location>
</feature>
<keyword evidence="1" id="KW-0175">Coiled coil</keyword>
<dbReference type="EMBL" id="OV651818">
    <property type="protein sequence ID" value="CAH1111784.1"/>
    <property type="molecule type" value="Genomic_DNA"/>
</dbReference>
<feature type="compositionally biased region" description="Polar residues" evidence="2">
    <location>
        <begin position="70"/>
        <end position="86"/>
    </location>
</feature>
<dbReference type="Pfam" id="PF08174">
    <property type="entry name" value="Anillin"/>
    <property type="match status" value="1"/>
</dbReference>
<dbReference type="Proteomes" id="UP001153636">
    <property type="component" value="Chromosome 6"/>
</dbReference>
<dbReference type="PROSITE" id="PS50003">
    <property type="entry name" value="PH_DOMAIN"/>
    <property type="match status" value="1"/>
</dbReference>
<feature type="region of interest" description="Disordered" evidence="2">
    <location>
        <begin position="596"/>
        <end position="738"/>
    </location>
</feature>
<name>A0A9P0GFM4_9CUCU</name>
<feature type="region of interest" description="Disordered" evidence="2">
    <location>
        <begin position="63"/>
        <end position="95"/>
    </location>
</feature>
<evidence type="ECO:0000313" key="4">
    <source>
        <dbReference type="EMBL" id="CAH1111784.1"/>
    </source>
</evidence>
<accession>A0A9P0GFM4</accession>
<dbReference type="InterPro" id="IPR012966">
    <property type="entry name" value="AHD"/>
</dbReference>
<dbReference type="InterPro" id="IPR051364">
    <property type="entry name" value="Cytokinesis/Rho-signaling"/>
</dbReference>
<feature type="compositionally biased region" description="Basic and acidic residues" evidence="2">
    <location>
        <begin position="797"/>
        <end position="809"/>
    </location>
</feature>
<dbReference type="OrthoDB" id="5915976at2759"/>
<sequence length="1265" mass="141262">MDAFTENILARARERQKLLEDYNGVERTPLHETNVPISETRKNQKEYLSDSNIHSLSTNIDSQLKENKSESNLSRFTKQNSRTRVSSEMPASPKSQMKTLNIQQDNFNMEIKVTSTENVRVEVEIAETDDDNDTASDTGMRTESKSKLKRLGQLYGGGDEVNISSPIHRTEAKFCANESIVDGCEKQDNISKTPRKGLSKLAHLAETINQWEDDLHHVQIENKKSPKKIWKPQAPQPPSLPSNKNSPVKSSGKPKAPEPPVLREVSSPKKVTHSSTSFQECTTKQNSPKKDTIQVVGVIAKNVNWDKNVLDKLESQGFTRTNSKSRIVYSYNNSQDKSTDTKVQEKDKQLKIVQEEPLKENKIKQLTNALEARIEAEAEKPVSPTKTKSISFVKQPTSPVKQPPSPMRQPTSPVKNVHSRLNNIAEIAAVFENSPTKSTKDPALMSVSERKALFEKNKGDALVPKAAFGMAPAVKVETVMKTSSTKIINPDPTLKPSNVNKEKVVVQIEPVRSRYQSPPRSSKKPPAPKPPVERDSPTVAAVQQAGGIASKMAALLENKVTISQCQIENSTKSERQKEMDMLLNRFNRNKDIATDVIEEASDEDDETDATEESAMINSKSAKIVMSDNDRRRSGEKRKSGGKPYSKGDSPIVAAVLDDVKRIKVTGPKEGRLYPNLSDIEATTETETRTPSPDEDNNSSFDSSIDSDDPNTSFGRDILQAVCKNQTPQKRPIYDESTASDISSILDDMDNYLDELSNEDNASVGPTPPKQVRQVTPQKNAAQASNSFHYKNYSPRVDTPKKPKDSPDKSLPEFIIEGDNILPLTHTVSFYRKQQNLAQSPARQISRQPILEEAPQDNKDECLLVNGKIKELQDEVHRQQNIISQTSQALNLCSCTPEFSGSTEQVEAERVLLVATHRRQSALHEIQRLKVEGTIRPQGQHSKNVPLEKGTLTISNIVLPLKSKYVKALAAAGGKGHHIVCLIKCGDQVVPAKLTSTVIHSAKNPDTDLIIPGNVVLHNIYSDFTITFEVYCLQAQEEFLPHEVKYHINNKKSGNKLVTPKKSKQDSRMVMPIKESPAGPQAVRTSSFALMGYAVFSVQAVNKRIWNLNNTPAMSPLEGTVEMKICCELAVSVEHRGFLTMFEDVSGFGAWHRRWCLLKGHTVSYWKYPDDERKMAPINSIDLKNCITNEVKPVNREICARQHTFLLEMERHAYSTDKDSLITICKGDKTIIRHLLSADTKPERVQWCTKFNAALTALRMWGNTQQ</sequence>
<feature type="compositionally biased region" description="Polar residues" evidence="2">
    <location>
        <begin position="772"/>
        <end position="788"/>
    </location>
</feature>
<feature type="domain" description="PH" evidence="3">
    <location>
        <begin position="1131"/>
        <end position="1255"/>
    </location>
</feature>
<dbReference type="FunFam" id="2.30.29.30:FF:000111">
    <property type="entry name" value="anillin isoform X1"/>
    <property type="match status" value="1"/>
</dbReference>
<organism evidence="4 5">
    <name type="scientific">Psylliodes chrysocephalus</name>
    <dbReference type="NCBI Taxonomy" id="3402493"/>
    <lineage>
        <taxon>Eukaryota</taxon>
        <taxon>Metazoa</taxon>
        <taxon>Ecdysozoa</taxon>
        <taxon>Arthropoda</taxon>
        <taxon>Hexapoda</taxon>
        <taxon>Insecta</taxon>
        <taxon>Pterygota</taxon>
        <taxon>Neoptera</taxon>
        <taxon>Endopterygota</taxon>
        <taxon>Coleoptera</taxon>
        <taxon>Polyphaga</taxon>
        <taxon>Cucujiformia</taxon>
        <taxon>Chrysomeloidea</taxon>
        <taxon>Chrysomelidae</taxon>
        <taxon>Galerucinae</taxon>
        <taxon>Alticini</taxon>
        <taxon>Psylliodes</taxon>
    </lineage>
</organism>
<dbReference type="InterPro" id="IPR037840">
    <property type="entry name" value="PH_Anillin"/>
</dbReference>
<feature type="compositionally biased region" description="Basic and acidic residues" evidence="2">
    <location>
        <begin position="657"/>
        <end position="671"/>
    </location>
</feature>
<dbReference type="Gene3D" id="2.30.29.30">
    <property type="entry name" value="Pleckstrin-homology domain (PH domain)/Phosphotyrosine-binding domain (PTB)"/>
    <property type="match status" value="1"/>
</dbReference>
<protein>
    <recommendedName>
        <fullName evidence="3">PH domain-containing protein</fullName>
    </recommendedName>
</protein>
<gene>
    <name evidence="4" type="ORF">PSYICH_LOCUS12835</name>
</gene>
<feature type="region of interest" description="Disordered" evidence="2">
    <location>
        <begin position="222"/>
        <end position="287"/>
    </location>
</feature>
<dbReference type="Pfam" id="PF00169">
    <property type="entry name" value="PH"/>
    <property type="match status" value="1"/>
</dbReference>
<feature type="compositionally biased region" description="Basic and acidic residues" evidence="2">
    <location>
        <begin position="627"/>
        <end position="638"/>
    </location>
</feature>
<dbReference type="PANTHER" id="PTHR21538:SF23">
    <property type="entry name" value="ANILLIN"/>
    <property type="match status" value="1"/>
</dbReference>
<dbReference type="GO" id="GO:0000281">
    <property type="term" value="P:mitotic cytokinesis"/>
    <property type="evidence" value="ECO:0007669"/>
    <property type="project" value="TreeGrafter"/>
</dbReference>
<dbReference type="InterPro" id="IPR011993">
    <property type="entry name" value="PH-like_dom_sf"/>
</dbReference>
<feature type="compositionally biased region" description="Acidic residues" evidence="2">
    <location>
        <begin position="596"/>
        <end position="611"/>
    </location>
</feature>
<dbReference type="PANTHER" id="PTHR21538">
    <property type="entry name" value="ANILLIN/RHOTEKIN RTKN"/>
    <property type="match status" value="1"/>
</dbReference>
<dbReference type="CDD" id="cd01263">
    <property type="entry name" value="PH_anillin"/>
    <property type="match status" value="1"/>
</dbReference>
<dbReference type="SUPFAM" id="SSF50729">
    <property type="entry name" value="PH domain-like"/>
    <property type="match status" value="1"/>
</dbReference>
<dbReference type="GO" id="GO:0000915">
    <property type="term" value="P:actomyosin contractile ring assembly"/>
    <property type="evidence" value="ECO:0007669"/>
    <property type="project" value="TreeGrafter"/>
</dbReference>
<keyword evidence="5" id="KW-1185">Reference proteome</keyword>
<evidence type="ECO:0000259" key="3">
    <source>
        <dbReference type="PROSITE" id="PS50003"/>
    </source>
</evidence>
<evidence type="ECO:0000256" key="2">
    <source>
        <dbReference type="SAM" id="MobiDB-lite"/>
    </source>
</evidence>
<dbReference type="AlphaFoldDB" id="A0A9P0GFM4"/>